<comment type="catalytic activity">
    <reaction evidence="1 5">
        <text>a uridine in RNA = a pseudouridine in RNA</text>
        <dbReference type="Rhea" id="RHEA:48348"/>
        <dbReference type="Rhea" id="RHEA-COMP:12068"/>
        <dbReference type="Rhea" id="RHEA-COMP:12069"/>
        <dbReference type="ChEBI" id="CHEBI:65314"/>
        <dbReference type="ChEBI" id="CHEBI:65315"/>
    </reaction>
</comment>
<comment type="function">
    <text evidence="5">Responsible for synthesis of pseudouridine from uracil.</text>
</comment>
<dbReference type="GO" id="GO:0009982">
    <property type="term" value="F:pseudouridine synthase activity"/>
    <property type="evidence" value="ECO:0007669"/>
    <property type="project" value="InterPro"/>
</dbReference>
<dbReference type="InterPro" id="IPR006224">
    <property type="entry name" value="PsdUridine_synth_RluA-like_CS"/>
</dbReference>
<dbReference type="PANTHER" id="PTHR21600:SF35">
    <property type="entry name" value="PSEUDOURIDINE SYNTHASE"/>
    <property type="match status" value="1"/>
</dbReference>
<gene>
    <name evidence="7" type="ORF">FZC84_18440</name>
</gene>
<evidence type="ECO:0000259" key="6">
    <source>
        <dbReference type="Pfam" id="PF00849"/>
    </source>
</evidence>
<dbReference type="Pfam" id="PF00849">
    <property type="entry name" value="PseudoU_synth_2"/>
    <property type="match status" value="1"/>
</dbReference>
<dbReference type="InterPro" id="IPR006225">
    <property type="entry name" value="PsdUridine_synth_RluC/D"/>
</dbReference>
<evidence type="ECO:0000256" key="5">
    <source>
        <dbReference type="RuleBase" id="RU362028"/>
    </source>
</evidence>
<comment type="caution">
    <text evidence="7">The sequence shown here is derived from an EMBL/GenBank/DDBJ whole genome shotgun (WGS) entry which is preliminary data.</text>
</comment>
<evidence type="ECO:0000313" key="8">
    <source>
        <dbReference type="Proteomes" id="UP000325182"/>
    </source>
</evidence>
<dbReference type="PANTHER" id="PTHR21600">
    <property type="entry name" value="MITOCHONDRIAL RNA PSEUDOURIDINE SYNTHASE"/>
    <property type="match status" value="1"/>
</dbReference>
<dbReference type="PROSITE" id="PS01129">
    <property type="entry name" value="PSI_RLU"/>
    <property type="match status" value="1"/>
</dbReference>
<evidence type="ECO:0000256" key="1">
    <source>
        <dbReference type="ARBA" id="ARBA00000073"/>
    </source>
</evidence>
<name>A0A5D4M846_9BACI</name>
<protein>
    <recommendedName>
        <fullName evidence="5">Pseudouridine synthase</fullName>
        <ecNumber evidence="5">5.4.99.-</ecNumber>
    </recommendedName>
</protein>
<accession>A0A5D4M846</accession>
<dbReference type="SUPFAM" id="SSF55120">
    <property type="entry name" value="Pseudouridine synthase"/>
    <property type="match status" value="1"/>
</dbReference>
<dbReference type="EC" id="5.4.99.-" evidence="5"/>
<proteinExistence type="inferred from homology"/>
<feature type="active site" evidence="4">
    <location>
        <position position="137"/>
    </location>
</feature>
<evidence type="ECO:0000256" key="3">
    <source>
        <dbReference type="ARBA" id="ARBA00023235"/>
    </source>
</evidence>
<dbReference type="InterPro" id="IPR050188">
    <property type="entry name" value="RluA_PseudoU_synthase"/>
</dbReference>
<feature type="domain" description="Pseudouridine synthase RsuA/RluA-like" evidence="6">
    <location>
        <begin position="90"/>
        <end position="240"/>
    </location>
</feature>
<dbReference type="EMBL" id="VTEG01000018">
    <property type="protein sequence ID" value="TYR97658.1"/>
    <property type="molecule type" value="Genomic_DNA"/>
</dbReference>
<dbReference type="GO" id="GO:0140098">
    <property type="term" value="F:catalytic activity, acting on RNA"/>
    <property type="evidence" value="ECO:0007669"/>
    <property type="project" value="UniProtKB-ARBA"/>
</dbReference>
<dbReference type="InterPro" id="IPR006145">
    <property type="entry name" value="PsdUridine_synth_RsuA/RluA"/>
</dbReference>
<reference evidence="7 8" key="1">
    <citation type="submission" date="2019-08" db="EMBL/GenBank/DDBJ databases">
        <title>Bacillus genomes from the desert of Cuatro Cienegas, Coahuila.</title>
        <authorList>
            <person name="Olmedo-Alvarez G."/>
        </authorList>
    </citation>
    <scope>NUCLEOTIDE SEQUENCE [LARGE SCALE GENOMIC DNA]</scope>
    <source>
        <strain evidence="7 8">CH128b_4D</strain>
    </source>
</reference>
<dbReference type="AlphaFoldDB" id="A0A5D4M846"/>
<organism evidence="7 8">
    <name type="scientific">Rossellomorea vietnamensis</name>
    <dbReference type="NCBI Taxonomy" id="218284"/>
    <lineage>
        <taxon>Bacteria</taxon>
        <taxon>Bacillati</taxon>
        <taxon>Bacillota</taxon>
        <taxon>Bacilli</taxon>
        <taxon>Bacillales</taxon>
        <taxon>Bacillaceae</taxon>
        <taxon>Rossellomorea</taxon>
    </lineage>
</organism>
<evidence type="ECO:0000256" key="2">
    <source>
        <dbReference type="ARBA" id="ARBA00010876"/>
    </source>
</evidence>
<dbReference type="NCBIfam" id="TIGR00005">
    <property type="entry name" value="rluA_subfam"/>
    <property type="match status" value="1"/>
</dbReference>
<dbReference type="FunFam" id="3.30.2350.10:FF:000005">
    <property type="entry name" value="Pseudouridine synthase"/>
    <property type="match status" value="1"/>
</dbReference>
<sequence length="297" mass="33724">MIRYKMEWSISHNEAGKDIKTFLNDKDISKRMLTDIKYAGGKIMVNQKEATVRHGLKPGDHLLVVFPPEPKSAALNPEDLQLDIIYEDKDVLVVNKPSGMSTIPSREHPAGSLANGLHGYYLKKDIGSAIHIVTRLDRDTSGLVLIAKHRHIHHLMSLQQRKREIKRSYQAFAQGHFLQVEGTINEPIGRKETSIIEREVRQDGKPAVTYFTVINQFEGFAHLSLVLGTGRTHQIRVHMSYTGHPLLGDTLYGGNAEEIQRQALHCFSLSFFHPMTHEQLHFEVPLPEDMKSLLRDT</sequence>
<dbReference type="InterPro" id="IPR020103">
    <property type="entry name" value="PsdUridine_synth_cat_dom_sf"/>
</dbReference>
<evidence type="ECO:0000256" key="4">
    <source>
        <dbReference type="PIRSR" id="PIRSR606225-1"/>
    </source>
</evidence>
<dbReference type="GO" id="GO:0003723">
    <property type="term" value="F:RNA binding"/>
    <property type="evidence" value="ECO:0007669"/>
    <property type="project" value="InterPro"/>
</dbReference>
<dbReference type="GO" id="GO:0000455">
    <property type="term" value="P:enzyme-directed rRNA pseudouridine synthesis"/>
    <property type="evidence" value="ECO:0007669"/>
    <property type="project" value="TreeGrafter"/>
</dbReference>
<dbReference type="CDD" id="cd02869">
    <property type="entry name" value="PseudoU_synth_RluA_like"/>
    <property type="match status" value="1"/>
</dbReference>
<dbReference type="RefSeq" id="WP_148954838.1">
    <property type="nucleotide sequence ID" value="NZ_VTEG01000018.1"/>
</dbReference>
<comment type="similarity">
    <text evidence="2 5">Belongs to the pseudouridine synthase RluA family.</text>
</comment>
<dbReference type="Proteomes" id="UP000325182">
    <property type="component" value="Unassembled WGS sequence"/>
</dbReference>
<dbReference type="Gene3D" id="3.30.2350.10">
    <property type="entry name" value="Pseudouridine synthase"/>
    <property type="match status" value="1"/>
</dbReference>
<keyword evidence="3 5" id="KW-0413">Isomerase</keyword>
<evidence type="ECO:0000313" key="7">
    <source>
        <dbReference type="EMBL" id="TYR97658.1"/>
    </source>
</evidence>